<organism evidence="9 10">
    <name type="scientific">Caulobacter segnis</name>
    <dbReference type="NCBI Taxonomy" id="88688"/>
    <lineage>
        <taxon>Bacteria</taxon>
        <taxon>Pseudomonadati</taxon>
        <taxon>Pseudomonadota</taxon>
        <taxon>Alphaproteobacteria</taxon>
        <taxon>Caulobacterales</taxon>
        <taxon>Caulobacteraceae</taxon>
        <taxon>Caulobacter</taxon>
    </lineage>
</organism>
<evidence type="ECO:0000256" key="3">
    <source>
        <dbReference type="PROSITE-ProRule" id="PRU00284"/>
    </source>
</evidence>
<proteinExistence type="inferred from homology"/>
<dbReference type="InterPro" id="IPR000014">
    <property type="entry name" value="PAS"/>
</dbReference>
<evidence type="ECO:0000259" key="8">
    <source>
        <dbReference type="PROSITE" id="PS50885"/>
    </source>
</evidence>
<dbReference type="InterPro" id="IPR035965">
    <property type="entry name" value="PAS-like_dom_sf"/>
</dbReference>
<feature type="domain" description="PAC" evidence="7">
    <location>
        <begin position="205"/>
        <end position="257"/>
    </location>
</feature>
<dbReference type="PROSITE" id="PS50111">
    <property type="entry name" value="CHEMOTAXIS_TRANSDUC_2"/>
    <property type="match status" value="1"/>
</dbReference>
<dbReference type="NCBIfam" id="TIGR00229">
    <property type="entry name" value="sensory_box"/>
    <property type="match status" value="1"/>
</dbReference>
<comment type="similarity">
    <text evidence="2">Belongs to the methyl-accepting chemotaxis (MCP) protein family.</text>
</comment>
<dbReference type="Gene3D" id="1.10.287.950">
    <property type="entry name" value="Methyl-accepting chemotaxis protein"/>
    <property type="match status" value="1"/>
</dbReference>
<evidence type="ECO:0000313" key="10">
    <source>
        <dbReference type="Proteomes" id="UP000240527"/>
    </source>
</evidence>
<dbReference type="SMART" id="SM00091">
    <property type="entry name" value="PAS"/>
    <property type="match status" value="2"/>
</dbReference>
<dbReference type="Pfam" id="PF08448">
    <property type="entry name" value="PAS_4"/>
    <property type="match status" value="1"/>
</dbReference>
<dbReference type="Pfam" id="PF00015">
    <property type="entry name" value="MCPsignal"/>
    <property type="match status" value="1"/>
</dbReference>
<protein>
    <submittedName>
        <fullName evidence="9">PAS domain S-box protein</fullName>
    </submittedName>
</protein>
<reference evidence="9 10" key="1">
    <citation type="journal article" date="2015" name="Biotechnol. Bioeng.">
        <title>Genome sequence and phenotypic characterization of Caulobacter segnis.</title>
        <authorList>
            <person name="Patel S."/>
            <person name="Fletcher B."/>
            <person name="Scott D.C."/>
            <person name="Ely B."/>
        </authorList>
    </citation>
    <scope>NUCLEOTIDE SEQUENCE [LARGE SCALE GENOMIC DNA]</scope>
    <source>
        <strain evidence="9 10">TK0059</strain>
    </source>
</reference>
<dbReference type="PROSITE" id="PS50885">
    <property type="entry name" value="HAMP"/>
    <property type="match status" value="1"/>
</dbReference>
<keyword evidence="1" id="KW-0145">Chemotaxis</keyword>
<dbReference type="Proteomes" id="UP000240527">
    <property type="component" value="Chromosome"/>
</dbReference>
<keyword evidence="4" id="KW-0175">Coiled coil</keyword>
<feature type="domain" description="Methyl-accepting transducer" evidence="5">
    <location>
        <begin position="303"/>
        <end position="532"/>
    </location>
</feature>
<sequence>MLKRFAKAGNAIDRAQVLEALRANVMVADAKLNITYMNSAVRALLEESEADIRKELPNFSVAKLVGSNIDVFHKNPSHQRDMLAKLTKPHSATIRVGKLAFDLLVTPLRESGKTTGFVVEWANAKERLLNMDYTAQIAAISRSQAMIEFTVDGTIVNANENFLETMGYTLGEVVGRKHSMFTQPDYRDSQDYADFWARLVRGEYQAAEFTRVGKGGHVVTIQGSYNPILDDSGKVVKVVKFATDVTKRVEAVNEIGAALTALAQGDLEQRIERAFIPELDKLRLDFNRALETLQGTMQLVGRTAATIRAGTDEIRSSSDDLSKRTEQQAASLEETAAALDEITATVKRAADNATQASSAASSTRTEVEQSGAVMREAVSAMGEIEQSSGQITQIIGVIDEIAFQTNLLALNAGVEAARAGEAGRGFAVVAQEVRALAQRSADAAKEIKALIASSTAQVGRGVKLVGDTGQALGQIVEKVAQIDSLISEIATSSREQATGLNEVNAAVNQMDQVTQQNAAMVEQATAAAHSLREETQSLTELIGKFQYGDSAAAAPSAAPPRSPVHAAQQKIKAFAGARPGAAANAALKTENWEEF</sequence>
<dbReference type="PANTHER" id="PTHR43531">
    <property type="entry name" value="PROTEIN ICFG"/>
    <property type="match status" value="1"/>
</dbReference>
<dbReference type="InterPro" id="IPR003660">
    <property type="entry name" value="HAMP_dom"/>
</dbReference>
<dbReference type="InterPro" id="IPR013656">
    <property type="entry name" value="PAS_4"/>
</dbReference>
<dbReference type="CDD" id="cd11386">
    <property type="entry name" value="MCP_signal"/>
    <property type="match status" value="1"/>
</dbReference>
<dbReference type="PANTHER" id="PTHR43531:SF11">
    <property type="entry name" value="METHYL-ACCEPTING CHEMOTAXIS PROTEIN 3"/>
    <property type="match status" value="1"/>
</dbReference>
<dbReference type="SMART" id="SM00283">
    <property type="entry name" value="MA"/>
    <property type="match status" value="1"/>
</dbReference>
<dbReference type="PROSITE" id="PS50113">
    <property type="entry name" value="PAC"/>
    <property type="match status" value="1"/>
</dbReference>
<dbReference type="SUPFAM" id="SSF55785">
    <property type="entry name" value="PYP-like sensor domain (PAS domain)"/>
    <property type="match status" value="1"/>
</dbReference>
<feature type="domain" description="HAMP" evidence="8">
    <location>
        <begin position="246"/>
        <end position="298"/>
    </location>
</feature>
<dbReference type="InterPro" id="IPR000700">
    <property type="entry name" value="PAS-assoc_C"/>
</dbReference>
<dbReference type="RefSeq" id="WP_013079488.1">
    <property type="nucleotide sequence ID" value="NZ_CP027850.1"/>
</dbReference>
<evidence type="ECO:0000256" key="2">
    <source>
        <dbReference type="ARBA" id="ARBA00029447"/>
    </source>
</evidence>
<evidence type="ECO:0000259" key="7">
    <source>
        <dbReference type="PROSITE" id="PS50113"/>
    </source>
</evidence>
<dbReference type="EMBL" id="CP027850">
    <property type="protein sequence ID" value="AVQ02536.1"/>
    <property type="molecule type" value="Genomic_DNA"/>
</dbReference>
<accession>A0ABN5IUX1</accession>
<feature type="domain" description="PAS" evidence="6">
    <location>
        <begin position="152"/>
        <end position="188"/>
    </location>
</feature>
<dbReference type="SMART" id="SM00304">
    <property type="entry name" value="HAMP"/>
    <property type="match status" value="1"/>
</dbReference>
<dbReference type="Gene3D" id="3.30.450.20">
    <property type="entry name" value="PAS domain"/>
    <property type="match status" value="2"/>
</dbReference>
<dbReference type="PROSITE" id="PS50112">
    <property type="entry name" value="PAS"/>
    <property type="match status" value="1"/>
</dbReference>
<gene>
    <name evidence="9" type="ORF">B7G68_12185</name>
</gene>
<evidence type="ECO:0000313" key="9">
    <source>
        <dbReference type="EMBL" id="AVQ02536.1"/>
    </source>
</evidence>
<keyword evidence="3" id="KW-0807">Transducer</keyword>
<dbReference type="CDD" id="cd00130">
    <property type="entry name" value="PAS"/>
    <property type="match status" value="1"/>
</dbReference>
<dbReference type="Pfam" id="PF13188">
    <property type="entry name" value="PAS_8"/>
    <property type="match status" value="1"/>
</dbReference>
<feature type="coiled-coil region" evidence="4">
    <location>
        <begin position="322"/>
        <end position="352"/>
    </location>
</feature>
<evidence type="ECO:0000259" key="6">
    <source>
        <dbReference type="PROSITE" id="PS50112"/>
    </source>
</evidence>
<dbReference type="SUPFAM" id="SSF58104">
    <property type="entry name" value="Methyl-accepting chemotaxis protein (MCP) signaling domain"/>
    <property type="match status" value="1"/>
</dbReference>
<dbReference type="InterPro" id="IPR051310">
    <property type="entry name" value="MCP_chemotaxis"/>
</dbReference>
<evidence type="ECO:0000259" key="5">
    <source>
        <dbReference type="PROSITE" id="PS50111"/>
    </source>
</evidence>
<evidence type="ECO:0000256" key="4">
    <source>
        <dbReference type="SAM" id="Coils"/>
    </source>
</evidence>
<name>A0ABN5IUX1_9CAUL</name>
<keyword evidence="10" id="KW-1185">Reference proteome</keyword>
<evidence type="ECO:0000256" key="1">
    <source>
        <dbReference type="ARBA" id="ARBA00022500"/>
    </source>
</evidence>
<dbReference type="InterPro" id="IPR004090">
    <property type="entry name" value="Chemotax_Me-accpt_rcpt"/>
</dbReference>
<dbReference type="PRINTS" id="PR00260">
    <property type="entry name" value="CHEMTRNSDUCR"/>
</dbReference>
<dbReference type="InterPro" id="IPR004089">
    <property type="entry name" value="MCPsignal_dom"/>
</dbReference>